<dbReference type="Proteomes" id="UP001419268">
    <property type="component" value="Unassembled WGS sequence"/>
</dbReference>
<dbReference type="PANTHER" id="PTHR46863">
    <property type="entry name" value="OS09G0572100 PROTEIN"/>
    <property type="match status" value="1"/>
</dbReference>
<evidence type="ECO:0000313" key="4">
    <source>
        <dbReference type="Proteomes" id="UP001419268"/>
    </source>
</evidence>
<feature type="region of interest" description="Disordered" evidence="1">
    <location>
        <begin position="265"/>
        <end position="303"/>
    </location>
</feature>
<dbReference type="Pfam" id="PF07714">
    <property type="entry name" value="PK_Tyr_Ser-Thr"/>
    <property type="match status" value="1"/>
</dbReference>
<dbReference type="AlphaFoldDB" id="A0AAP0J3A3"/>
<feature type="compositionally biased region" description="Low complexity" evidence="1">
    <location>
        <begin position="26"/>
        <end position="41"/>
    </location>
</feature>
<dbReference type="EMBL" id="JBBNAG010000006">
    <property type="protein sequence ID" value="KAK9126659.1"/>
    <property type="molecule type" value="Genomic_DNA"/>
</dbReference>
<evidence type="ECO:0000313" key="3">
    <source>
        <dbReference type="EMBL" id="KAK9126659.1"/>
    </source>
</evidence>
<feature type="domain" description="Protein kinase" evidence="2">
    <location>
        <begin position="103"/>
        <end position="427"/>
    </location>
</feature>
<organism evidence="3 4">
    <name type="scientific">Stephania cephalantha</name>
    <dbReference type="NCBI Taxonomy" id="152367"/>
    <lineage>
        <taxon>Eukaryota</taxon>
        <taxon>Viridiplantae</taxon>
        <taxon>Streptophyta</taxon>
        <taxon>Embryophyta</taxon>
        <taxon>Tracheophyta</taxon>
        <taxon>Spermatophyta</taxon>
        <taxon>Magnoliopsida</taxon>
        <taxon>Ranunculales</taxon>
        <taxon>Menispermaceae</taxon>
        <taxon>Menispermoideae</taxon>
        <taxon>Cissampelideae</taxon>
        <taxon>Stephania</taxon>
    </lineage>
</organism>
<feature type="compositionally biased region" description="Basic and acidic residues" evidence="1">
    <location>
        <begin position="1"/>
        <end position="10"/>
    </location>
</feature>
<dbReference type="GO" id="GO:0004672">
    <property type="term" value="F:protein kinase activity"/>
    <property type="evidence" value="ECO:0007669"/>
    <property type="project" value="InterPro"/>
</dbReference>
<name>A0AAP0J3A3_9MAGN</name>
<feature type="compositionally biased region" description="Low complexity" evidence="1">
    <location>
        <begin position="51"/>
        <end position="73"/>
    </location>
</feature>
<evidence type="ECO:0000259" key="2">
    <source>
        <dbReference type="PROSITE" id="PS50011"/>
    </source>
</evidence>
<dbReference type="Pfam" id="PF00069">
    <property type="entry name" value="Pkinase"/>
    <property type="match status" value="1"/>
</dbReference>
<dbReference type="PROSITE" id="PS50011">
    <property type="entry name" value="PROTEIN_KINASE_DOM"/>
    <property type="match status" value="1"/>
</dbReference>
<proteinExistence type="predicted"/>
<protein>
    <recommendedName>
        <fullName evidence="2">Protein kinase domain-containing protein</fullName>
    </recommendedName>
</protein>
<dbReference type="Gene3D" id="1.10.510.10">
    <property type="entry name" value="Transferase(Phosphotransferase) domain 1"/>
    <property type="match status" value="1"/>
</dbReference>
<keyword evidence="4" id="KW-1185">Reference proteome</keyword>
<sequence>MCGSRKKTEAIEPNSTPLHLRKRSPTRSSTRTTIRSSPSPSGDSRKHTDPSTSYGVNTNTNTNTNSSGTSSCSSRASLASLRNSLPENPNIYDFSHIRKATNNFLTKRFSSSSTSQSWRCAIRGKDVVVIQRKFRRPIETPELRRVLSEICKCHHSALIKLHGASISGDHIYLVYDYVAGADLASCLRNPKSPYFTILSNWMSRMQVAMDLAQGLEYIHHYTGLDLGLVHNHIKSSSVIVTEPSFNAIICHFGASELCGEIVRRTPPHQQNQSRLHGKTSEIEEIEEEHDSSSDSRQVRRSNSKLMRVQGTRGYMSPEFLADGAATAKSDVYAFGVVVLELLSGEEAQKYTMNEATGEISRGTVIEAAREAVSDTWRLRRWVDSRLRDSFPVDVAEKMTRLALECVDVDPERRPDMRHVAGQISRFFLESKGRLIVTNEALLEAFAR</sequence>
<dbReference type="InterPro" id="IPR001245">
    <property type="entry name" value="Ser-Thr/Tyr_kinase_cat_dom"/>
</dbReference>
<dbReference type="Gene3D" id="3.30.200.20">
    <property type="entry name" value="Phosphorylase Kinase, domain 1"/>
    <property type="match status" value="1"/>
</dbReference>
<reference evidence="3 4" key="1">
    <citation type="submission" date="2024-01" db="EMBL/GenBank/DDBJ databases">
        <title>Genome assemblies of Stephania.</title>
        <authorList>
            <person name="Yang L."/>
        </authorList>
    </citation>
    <scope>NUCLEOTIDE SEQUENCE [LARGE SCALE GENOMIC DNA]</scope>
    <source>
        <strain evidence="3">JXDWG</strain>
        <tissue evidence="3">Leaf</tissue>
    </source>
</reference>
<comment type="caution">
    <text evidence="3">The sequence shown here is derived from an EMBL/GenBank/DDBJ whole genome shotgun (WGS) entry which is preliminary data.</text>
</comment>
<gene>
    <name evidence="3" type="ORF">Scep_015505</name>
</gene>
<dbReference type="InterPro" id="IPR011009">
    <property type="entry name" value="Kinase-like_dom_sf"/>
</dbReference>
<feature type="region of interest" description="Disordered" evidence="1">
    <location>
        <begin position="1"/>
        <end position="73"/>
    </location>
</feature>
<accession>A0AAP0J3A3</accession>
<dbReference type="InterPro" id="IPR000719">
    <property type="entry name" value="Prot_kinase_dom"/>
</dbReference>
<dbReference type="SUPFAM" id="SSF56112">
    <property type="entry name" value="Protein kinase-like (PK-like)"/>
    <property type="match status" value="1"/>
</dbReference>
<dbReference type="PANTHER" id="PTHR46863:SF2">
    <property type="entry name" value="LYSM DOMAIN RECEPTOR-LIKE KINASE 3"/>
    <property type="match status" value="1"/>
</dbReference>
<evidence type="ECO:0000256" key="1">
    <source>
        <dbReference type="SAM" id="MobiDB-lite"/>
    </source>
</evidence>
<dbReference type="GO" id="GO:0005524">
    <property type="term" value="F:ATP binding"/>
    <property type="evidence" value="ECO:0007669"/>
    <property type="project" value="InterPro"/>
</dbReference>